<organism evidence="1 2">
    <name type="scientific">Treponema peruense</name>
    <dbReference type="NCBI Taxonomy" id="2787628"/>
    <lineage>
        <taxon>Bacteria</taxon>
        <taxon>Pseudomonadati</taxon>
        <taxon>Spirochaetota</taxon>
        <taxon>Spirochaetia</taxon>
        <taxon>Spirochaetales</taxon>
        <taxon>Treponemataceae</taxon>
        <taxon>Treponema</taxon>
    </lineage>
</organism>
<proteinExistence type="predicted"/>
<sequence>MIVSSFFPGRIRLRNDVFKDDDIFSALYSAVGSHSAVKKVERNERTGSVLVEYISENLPMEKLLALKDEFFALGKLAESYSKKNKPVILEKIHEIERKLK</sequence>
<evidence type="ECO:0000313" key="2">
    <source>
        <dbReference type="Proteomes" id="UP000595224"/>
    </source>
</evidence>
<protein>
    <submittedName>
        <fullName evidence="1">Uncharacterized protein</fullName>
    </submittedName>
</protein>
<dbReference type="Pfam" id="PF19991">
    <property type="entry name" value="HMA_2"/>
    <property type="match status" value="1"/>
</dbReference>
<accession>A0A7T3RCV6</accession>
<dbReference type="EMBL" id="CP064936">
    <property type="protein sequence ID" value="QQA00662.1"/>
    <property type="molecule type" value="Genomic_DNA"/>
</dbReference>
<keyword evidence="2" id="KW-1185">Reference proteome</keyword>
<dbReference type="Proteomes" id="UP000595224">
    <property type="component" value="Chromosome"/>
</dbReference>
<reference evidence="1 2" key="1">
    <citation type="submission" date="2020-11" db="EMBL/GenBank/DDBJ databases">
        <title>Treponema Peruensis nv. sp., first commensal Treponema isolated from human feces.</title>
        <authorList>
            <person name="Belkhou C."/>
            <person name="Raes J."/>
        </authorList>
    </citation>
    <scope>NUCLEOTIDE SEQUENCE [LARGE SCALE GENOMIC DNA]</scope>
    <source>
        <strain evidence="1 2">RCC2812</strain>
    </source>
</reference>
<dbReference type="KEGG" id="tper:IWA51_10425"/>
<evidence type="ECO:0000313" key="1">
    <source>
        <dbReference type="EMBL" id="QQA00662.1"/>
    </source>
</evidence>
<dbReference type="AlphaFoldDB" id="A0A7T3RCV6"/>
<gene>
    <name evidence="1" type="ORF">IWA51_10425</name>
</gene>
<name>A0A7T3RCV6_9SPIR</name>
<dbReference type="RefSeq" id="WP_198442371.1">
    <property type="nucleotide sequence ID" value="NZ_CBCSHE010000008.1"/>
</dbReference>